<protein>
    <submittedName>
        <fullName evidence="1">Uncharacterized protein</fullName>
    </submittedName>
</protein>
<reference evidence="2" key="2">
    <citation type="journal article" date="2013" name="PLoS ONE">
        <title>Genome implosion elicits host-confinement in Alcaligenaceae: evidence from the comparative genomics of Tetrathiobacter kashmirensis, a pathogen in the making.</title>
        <authorList>
            <person name="Ghosh W."/>
            <person name="Alam M."/>
            <person name="Roy C."/>
            <person name="Pyne P."/>
            <person name="George A."/>
            <person name="Chakraborty R."/>
            <person name="Majumder S."/>
            <person name="Agarwal A."/>
            <person name="Chakraborty S."/>
            <person name="Majumdar S."/>
            <person name="Gupta S.K."/>
        </authorList>
    </citation>
    <scope>NUCLEOTIDE SEQUENCE [LARGE SCALE GENOMIC DNA]</scope>
    <source>
        <strain evidence="2">WT001</strain>
    </source>
</reference>
<dbReference type="HOGENOM" id="CLU_2748706_0_0_4"/>
<evidence type="ECO:0000313" key="2">
    <source>
        <dbReference type="Proteomes" id="UP000005267"/>
    </source>
</evidence>
<organism evidence="1 2">
    <name type="scientific">Advenella kashmirensis (strain DSM 17095 / LMG 22695 / WT001)</name>
    <name type="common">Tetrathiobacter kashmirensis</name>
    <dbReference type="NCBI Taxonomy" id="1036672"/>
    <lineage>
        <taxon>Bacteria</taxon>
        <taxon>Pseudomonadati</taxon>
        <taxon>Pseudomonadota</taxon>
        <taxon>Betaproteobacteria</taxon>
        <taxon>Burkholderiales</taxon>
        <taxon>Alcaligenaceae</taxon>
    </lineage>
</organism>
<dbReference type="EMBL" id="CP003555">
    <property type="protein sequence ID" value="AFK61322.1"/>
    <property type="molecule type" value="Genomic_DNA"/>
</dbReference>
<sequence length="70" mass="7888">MRRANKGLHWRFTFIARICDESCGALRVKALAACTKAVAATALVSLRQRPFLLNPDRHGPMRVQVNQNLK</sequence>
<dbReference type="AlphaFoldDB" id="I3U8I4"/>
<evidence type="ECO:0000313" key="1">
    <source>
        <dbReference type="EMBL" id="AFK61322.1"/>
    </source>
</evidence>
<dbReference type="KEGG" id="aka:TKWG_03745"/>
<accession>I3U8I4</accession>
<dbReference type="Proteomes" id="UP000005267">
    <property type="component" value="Chromosome"/>
</dbReference>
<gene>
    <name evidence="1" type="ordered locus">TKWG_03745</name>
</gene>
<proteinExistence type="predicted"/>
<reference evidence="1 2" key="1">
    <citation type="journal article" date="2011" name="J. Bacteriol.">
        <title>Whole-genome shotgun sequencing of the sulfur-oxidizing chemoautotroph Tetrathiobacter kashmirensis.</title>
        <authorList>
            <person name="Ghosh W."/>
            <person name="George A."/>
            <person name="Agarwal A."/>
            <person name="Raj P."/>
            <person name="Alam M."/>
            <person name="Pyne P."/>
            <person name="Das Gupta S.K."/>
        </authorList>
    </citation>
    <scope>NUCLEOTIDE SEQUENCE [LARGE SCALE GENOMIC DNA]</scope>
    <source>
        <strain evidence="1 2">WT001</strain>
    </source>
</reference>
<keyword evidence="2" id="KW-1185">Reference proteome</keyword>
<name>I3U8I4_ADVKW</name>